<evidence type="ECO:0000256" key="2">
    <source>
        <dbReference type="ARBA" id="ARBA00023136"/>
    </source>
</evidence>
<dbReference type="SUPFAM" id="SSF49464">
    <property type="entry name" value="Carboxypeptidase regulatory domain-like"/>
    <property type="match status" value="1"/>
</dbReference>
<evidence type="ECO:0000256" key="1">
    <source>
        <dbReference type="ARBA" id="ARBA00004442"/>
    </source>
</evidence>
<dbReference type="Proteomes" id="UP000620550">
    <property type="component" value="Unassembled WGS sequence"/>
</dbReference>
<evidence type="ECO:0000256" key="3">
    <source>
        <dbReference type="ARBA" id="ARBA00023237"/>
    </source>
</evidence>
<dbReference type="InterPro" id="IPR037066">
    <property type="entry name" value="Plug_dom_sf"/>
</dbReference>
<name>A0ABQ3HWP6_9SPHI</name>
<sequence>MFYKSLSRIWALLFMCCTLVFAQQKTLSLRRYIDMLEKQHQLSFSFLDGDIAHKRIVLPNRRLAKDEALADLYAKTGLLFTKVNDAYVVVHRPERKELRVRGFVKDDSTQLPIENASIHSIDRQPTLTNEKGYFSVIVPSSTTLTITHLGYKPLYYSVTEGTAIEEVSLVMDRQVNQLEEIAVKHFLTNGLQIRTDRSYQMKPRMTGLLPGLTEPDVLQTLQQLPGIVSIDQSISNISVRSGSHDQNLFLWNGIRLFQTGHFFGLISAFNPNLPHTVTIYKNGTPAMLGESVSGTILIDSPPDQVEQSTSIGSSLINADVNSSFKSSPKTYWQFSGRRSLMDYVNSPVYQRYSERVFQNTKVTNFFADQSLSYRSEEDFRFHDLSGQVKHRFSDRVAISANALWIANQLAVTQQNSLDSISETSELAQMSFATNLMYEQKWTNGHESDLRVSFSRYKLFAEDFYEDRDQIGIQRNQVLDKTLSLRHALILSDAWKLSAGYEWSDIAIKNDEEEAQSLQSQSIAAQLVARYPNLFFTTGLRGIHFISHRRFRAEPRASVSYLFKKYWTITFAAEAKSQAAYQEIQQQQDFFGIETRRWKLADGEETPILRSNQVSIEAQFQKRGWLLRAESFAKQVNDLNSRSQGFQNQFSQVHAIGDYTVKGVELQVQKQQGRFTAWTNFHINDSRYSFPTLYGTRFTNNFETPYAIRWGLLYAPQKWEAAIGGIWYAGRYYTQPNSRIPSIAGDGSLYIDYMAPNSSKLHDNFQLNASLSLAIVVRKSLRFKTGLAIQNMANNATVINRSYRINRNSETIEEIDNYNLARTSNVFIRLYF</sequence>
<keyword evidence="3" id="KW-0998">Cell outer membrane</keyword>
<gene>
    <name evidence="4" type="ORF">GCM10017764_26580</name>
</gene>
<evidence type="ECO:0000313" key="5">
    <source>
        <dbReference type="Proteomes" id="UP000620550"/>
    </source>
</evidence>
<proteinExistence type="predicted"/>
<dbReference type="InterPro" id="IPR036942">
    <property type="entry name" value="Beta-barrel_TonB_sf"/>
</dbReference>
<comment type="caution">
    <text evidence="4">The sequence shown here is derived from an EMBL/GenBank/DDBJ whole genome shotgun (WGS) entry which is preliminary data.</text>
</comment>
<protein>
    <submittedName>
        <fullName evidence="4">TonB-dependent receptor</fullName>
    </submittedName>
</protein>
<dbReference type="Gene3D" id="2.170.130.10">
    <property type="entry name" value="TonB-dependent receptor, plug domain"/>
    <property type="match status" value="1"/>
</dbReference>
<dbReference type="SUPFAM" id="SSF56935">
    <property type="entry name" value="Porins"/>
    <property type="match status" value="1"/>
</dbReference>
<dbReference type="InterPro" id="IPR008969">
    <property type="entry name" value="CarboxyPept-like_regulatory"/>
</dbReference>
<keyword evidence="2" id="KW-0472">Membrane</keyword>
<evidence type="ECO:0000313" key="4">
    <source>
        <dbReference type="EMBL" id="GHE42019.1"/>
    </source>
</evidence>
<dbReference type="Gene3D" id="2.60.40.1120">
    <property type="entry name" value="Carboxypeptidase-like, regulatory domain"/>
    <property type="match status" value="1"/>
</dbReference>
<dbReference type="Gene3D" id="2.40.170.20">
    <property type="entry name" value="TonB-dependent receptor, beta-barrel domain"/>
    <property type="match status" value="1"/>
</dbReference>
<dbReference type="Pfam" id="PF13715">
    <property type="entry name" value="CarbopepD_reg_2"/>
    <property type="match status" value="1"/>
</dbReference>
<reference evidence="5" key="1">
    <citation type="journal article" date="2019" name="Int. J. Syst. Evol. Microbiol.">
        <title>The Global Catalogue of Microorganisms (GCM) 10K type strain sequencing project: providing services to taxonomists for standard genome sequencing and annotation.</title>
        <authorList>
            <consortium name="The Broad Institute Genomics Platform"/>
            <consortium name="The Broad Institute Genome Sequencing Center for Infectious Disease"/>
            <person name="Wu L."/>
            <person name="Ma J."/>
        </authorList>
    </citation>
    <scope>NUCLEOTIDE SEQUENCE [LARGE SCALE GENOMIC DNA]</scope>
    <source>
        <strain evidence="5">CGMCC 1.12966</strain>
    </source>
</reference>
<dbReference type="EMBL" id="BNAF01000010">
    <property type="protein sequence ID" value="GHE42019.1"/>
    <property type="molecule type" value="Genomic_DNA"/>
</dbReference>
<organism evidence="4 5">
    <name type="scientific">Sphingobacterium griseoflavum</name>
    <dbReference type="NCBI Taxonomy" id="1474952"/>
    <lineage>
        <taxon>Bacteria</taxon>
        <taxon>Pseudomonadati</taxon>
        <taxon>Bacteroidota</taxon>
        <taxon>Sphingobacteriia</taxon>
        <taxon>Sphingobacteriales</taxon>
        <taxon>Sphingobacteriaceae</taxon>
        <taxon>Sphingobacterium</taxon>
    </lineage>
</organism>
<keyword evidence="5" id="KW-1185">Reference proteome</keyword>
<comment type="subcellular location">
    <subcellularLocation>
        <location evidence="1">Cell outer membrane</location>
    </subcellularLocation>
</comment>
<keyword evidence="4" id="KW-0675">Receptor</keyword>
<accession>A0ABQ3HWP6</accession>